<dbReference type="EMBL" id="CDNC01000049">
    <property type="protein sequence ID" value="CEM63223.1"/>
    <property type="molecule type" value="Genomic_DNA"/>
</dbReference>
<dbReference type="Proteomes" id="UP000042527">
    <property type="component" value="Unassembled WGS sequence"/>
</dbReference>
<proteinExistence type="inferred from homology"/>
<organism evidence="2 3">
    <name type="scientific">Treponema phagedenis</name>
    <dbReference type="NCBI Taxonomy" id="162"/>
    <lineage>
        <taxon>Bacteria</taxon>
        <taxon>Pseudomonadati</taxon>
        <taxon>Spirochaetota</taxon>
        <taxon>Spirochaetia</taxon>
        <taxon>Spirochaetales</taxon>
        <taxon>Treponemataceae</taxon>
        <taxon>Treponema</taxon>
    </lineage>
</organism>
<dbReference type="InterPro" id="IPR007607">
    <property type="entry name" value="BacA/B"/>
</dbReference>
<keyword evidence="3" id="KW-1185">Reference proteome</keyword>
<evidence type="ECO:0000256" key="1">
    <source>
        <dbReference type="ARBA" id="ARBA00044755"/>
    </source>
</evidence>
<comment type="similarity">
    <text evidence="1">Belongs to the bactofilin family.</text>
</comment>
<dbReference type="PANTHER" id="PTHR35024">
    <property type="entry name" value="HYPOTHETICAL CYTOSOLIC PROTEIN"/>
    <property type="match status" value="1"/>
</dbReference>
<evidence type="ECO:0000313" key="3">
    <source>
        <dbReference type="Proteomes" id="UP000042527"/>
    </source>
</evidence>
<dbReference type="AlphaFoldDB" id="A0A0B7GXH9"/>
<name>A0A0B7GXH9_TREPH</name>
<sequence length="167" mass="18809">MNNLRRDKVLPVKSVITEVSYIFYFVVEEKMKSFEKGKDKNITILGRETIFDGIMKFTENLSIRGKFTGIIDAQGALIVEKDAACKVQYARVVSAAIDGKFEGNITAVDRVEMRTGSVVSGNVTSSRIRIADDVDFEGSVQMLQDTINQNPDIFSIQSEQLKEKFRR</sequence>
<evidence type="ECO:0008006" key="4">
    <source>
        <dbReference type="Google" id="ProtNLM"/>
    </source>
</evidence>
<reference evidence="3" key="1">
    <citation type="submission" date="2015-01" db="EMBL/GenBank/DDBJ databases">
        <authorList>
            <person name="Manzoor Shahid"/>
            <person name="Zubair Saima"/>
        </authorList>
    </citation>
    <scope>NUCLEOTIDE SEQUENCE [LARGE SCALE GENOMIC DNA]</scope>
    <source>
        <strain evidence="3">V1</strain>
    </source>
</reference>
<evidence type="ECO:0000313" key="2">
    <source>
        <dbReference type="EMBL" id="CEM63223.1"/>
    </source>
</evidence>
<protein>
    <recommendedName>
        <fullName evidence="4">Polymer-forming cytoskeletal protein</fullName>
    </recommendedName>
</protein>
<dbReference type="PANTHER" id="PTHR35024:SF4">
    <property type="entry name" value="POLYMER-FORMING CYTOSKELETAL PROTEIN"/>
    <property type="match status" value="1"/>
</dbReference>
<dbReference type="Pfam" id="PF04519">
    <property type="entry name" value="Bactofilin"/>
    <property type="match status" value="1"/>
</dbReference>
<gene>
    <name evidence="2" type="ORF">TPHV1_70086</name>
</gene>
<accession>A0A0B7GXH9</accession>